<evidence type="ECO:0000256" key="5">
    <source>
        <dbReference type="ARBA" id="ARBA00022777"/>
    </source>
</evidence>
<dbReference type="CDD" id="cd00075">
    <property type="entry name" value="HATPase"/>
    <property type="match status" value="1"/>
</dbReference>
<feature type="domain" description="Histidine kinase" evidence="8">
    <location>
        <begin position="304"/>
        <end position="517"/>
    </location>
</feature>
<evidence type="ECO:0000313" key="9">
    <source>
        <dbReference type="EMBL" id="AWG25156.1"/>
    </source>
</evidence>
<dbReference type="SUPFAM" id="SSF47384">
    <property type="entry name" value="Homodimeric domain of signal transducing histidine kinase"/>
    <property type="match status" value="1"/>
</dbReference>
<keyword evidence="4" id="KW-0808">Transferase</keyword>
<dbReference type="InterPro" id="IPR003594">
    <property type="entry name" value="HATPase_dom"/>
</dbReference>
<protein>
    <recommendedName>
        <fullName evidence="2">histidine kinase</fullName>
        <ecNumber evidence="2">2.7.13.3</ecNumber>
    </recommendedName>
</protein>
<dbReference type="CDD" id="cd00082">
    <property type="entry name" value="HisKA"/>
    <property type="match status" value="1"/>
</dbReference>
<sequence length="517" mass="58798">MKNKKYNPILLFITIAILATIGLQIYWNIKNYKENKLRLVNEVQIAFDNSIDSYYLLDSKNDLFSFKEQLPVTNYSTAENIDLQPTKTNEKHLPTVIVAKREAEKTQITISNDTNALQKKDPPIPFPITLFIKNDSGVVKTDTNPLKISPNKISSVHVYKGKSNPESATQIKNFATKLVISMVRDSIDFTKISAALDQELSRKNIQVQYSIAYYKENKLFDYFPRQKLAAFPLVTYSKSSYLPPKQKLQLSFSNPVALVFKRSSVEILLSLFLSFSIIGCLLYLLKTINKQKKIDEIKNDLISNITHEFKTPITTVATAIEGIRHFNANNDPQKTERYLDISSQQLKKLETMVEKLLETAALNTDVLMIEHKDTDIITLIAAQIEKHSMICPEKNIVFRTELISAIAPIDYFHFENALSNLIDNALKYGGDTITIRLHATSDALQITVEDNGIGIEKNQREKIFEKFYRIQSGNRHDIKGFGIGLFYAKKIIEKHTGILELVPNSPITIFKITLPNG</sequence>
<keyword evidence="7" id="KW-0472">Membrane</keyword>
<dbReference type="GO" id="GO:0005886">
    <property type="term" value="C:plasma membrane"/>
    <property type="evidence" value="ECO:0007669"/>
    <property type="project" value="TreeGrafter"/>
</dbReference>
<reference evidence="9 10" key="1">
    <citation type="submission" date="2017-04" db="EMBL/GenBank/DDBJ databases">
        <title>Complete genome sequence of Flavobacterium kingsejong AJ004.</title>
        <authorList>
            <person name="Lee P.C."/>
        </authorList>
    </citation>
    <scope>NUCLEOTIDE SEQUENCE [LARGE SCALE GENOMIC DNA]</scope>
    <source>
        <strain evidence="9 10">AJ004</strain>
    </source>
</reference>
<keyword evidence="5" id="KW-0418">Kinase</keyword>
<dbReference type="SUPFAM" id="SSF55874">
    <property type="entry name" value="ATPase domain of HSP90 chaperone/DNA topoisomerase II/histidine kinase"/>
    <property type="match status" value="1"/>
</dbReference>
<comment type="catalytic activity">
    <reaction evidence="1">
        <text>ATP + protein L-histidine = ADP + protein N-phospho-L-histidine.</text>
        <dbReference type="EC" id="2.7.13.3"/>
    </reaction>
</comment>
<dbReference type="PANTHER" id="PTHR45453:SF1">
    <property type="entry name" value="PHOSPHATE REGULON SENSOR PROTEIN PHOR"/>
    <property type="match status" value="1"/>
</dbReference>
<dbReference type="PANTHER" id="PTHR45453">
    <property type="entry name" value="PHOSPHATE REGULON SENSOR PROTEIN PHOR"/>
    <property type="match status" value="1"/>
</dbReference>
<dbReference type="InterPro" id="IPR003661">
    <property type="entry name" value="HisK_dim/P_dom"/>
</dbReference>
<dbReference type="PROSITE" id="PS50109">
    <property type="entry name" value="HIS_KIN"/>
    <property type="match status" value="1"/>
</dbReference>
<accession>A0A2S1LNF2</accession>
<dbReference type="KEGG" id="fki:FK004_07865"/>
<dbReference type="InterPro" id="IPR005467">
    <property type="entry name" value="His_kinase_dom"/>
</dbReference>
<dbReference type="AlphaFoldDB" id="A0A2S1LNF2"/>
<evidence type="ECO:0000256" key="6">
    <source>
        <dbReference type="ARBA" id="ARBA00023012"/>
    </source>
</evidence>
<dbReference type="RefSeq" id="WP_108736760.1">
    <property type="nucleotide sequence ID" value="NZ_CP020919.1"/>
</dbReference>
<dbReference type="Pfam" id="PF02518">
    <property type="entry name" value="HATPase_c"/>
    <property type="match status" value="1"/>
</dbReference>
<dbReference type="InterPro" id="IPR036890">
    <property type="entry name" value="HATPase_C_sf"/>
</dbReference>
<evidence type="ECO:0000256" key="3">
    <source>
        <dbReference type="ARBA" id="ARBA00022553"/>
    </source>
</evidence>
<dbReference type="OrthoDB" id="1933776at2"/>
<dbReference type="SMART" id="SM00387">
    <property type="entry name" value="HATPase_c"/>
    <property type="match status" value="1"/>
</dbReference>
<evidence type="ECO:0000259" key="8">
    <source>
        <dbReference type="PROSITE" id="PS50109"/>
    </source>
</evidence>
<dbReference type="GO" id="GO:0004721">
    <property type="term" value="F:phosphoprotein phosphatase activity"/>
    <property type="evidence" value="ECO:0007669"/>
    <property type="project" value="TreeGrafter"/>
</dbReference>
<gene>
    <name evidence="9" type="ORF">FK004_07865</name>
</gene>
<dbReference type="SMART" id="SM00388">
    <property type="entry name" value="HisKA"/>
    <property type="match status" value="1"/>
</dbReference>
<evidence type="ECO:0000256" key="2">
    <source>
        <dbReference type="ARBA" id="ARBA00012438"/>
    </source>
</evidence>
<evidence type="ECO:0000256" key="1">
    <source>
        <dbReference type="ARBA" id="ARBA00000085"/>
    </source>
</evidence>
<evidence type="ECO:0000313" key="10">
    <source>
        <dbReference type="Proteomes" id="UP000244677"/>
    </source>
</evidence>
<evidence type="ECO:0000256" key="4">
    <source>
        <dbReference type="ARBA" id="ARBA00022679"/>
    </source>
</evidence>
<dbReference type="Gene3D" id="3.30.565.10">
    <property type="entry name" value="Histidine kinase-like ATPase, C-terminal domain"/>
    <property type="match status" value="1"/>
</dbReference>
<evidence type="ECO:0000256" key="7">
    <source>
        <dbReference type="SAM" id="Phobius"/>
    </source>
</evidence>
<keyword evidence="7" id="KW-0812">Transmembrane</keyword>
<keyword evidence="10" id="KW-1185">Reference proteome</keyword>
<keyword evidence="6" id="KW-0902">Two-component regulatory system</keyword>
<keyword evidence="3" id="KW-0597">Phosphoprotein</keyword>
<dbReference type="InterPro" id="IPR004358">
    <property type="entry name" value="Sig_transdc_His_kin-like_C"/>
</dbReference>
<feature type="transmembrane region" description="Helical" evidence="7">
    <location>
        <begin position="267"/>
        <end position="285"/>
    </location>
</feature>
<dbReference type="EMBL" id="CP020919">
    <property type="protein sequence ID" value="AWG25156.1"/>
    <property type="molecule type" value="Genomic_DNA"/>
</dbReference>
<name>A0A2S1LNF2_9FLAO</name>
<dbReference type="Proteomes" id="UP000244677">
    <property type="component" value="Chromosome"/>
</dbReference>
<dbReference type="Gene3D" id="1.10.287.130">
    <property type="match status" value="1"/>
</dbReference>
<organism evidence="9 10">
    <name type="scientific">Flavobacterium kingsejongi</name>
    <dbReference type="NCBI Taxonomy" id="1678728"/>
    <lineage>
        <taxon>Bacteria</taxon>
        <taxon>Pseudomonadati</taxon>
        <taxon>Bacteroidota</taxon>
        <taxon>Flavobacteriia</taxon>
        <taxon>Flavobacteriales</taxon>
        <taxon>Flavobacteriaceae</taxon>
        <taxon>Flavobacterium</taxon>
    </lineage>
</organism>
<proteinExistence type="predicted"/>
<keyword evidence="7" id="KW-1133">Transmembrane helix</keyword>
<dbReference type="EC" id="2.7.13.3" evidence="2"/>
<dbReference type="GO" id="GO:0000155">
    <property type="term" value="F:phosphorelay sensor kinase activity"/>
    <property type="evidence" value="ECO:0007669"/>
    <property type="project" value="InterPro"/>
</dbReference>
<dbReference type="PRINTS" id="PR00344">
    <property type="entry name" value="BCTRLSENSOR"/>
</dbReference>
<dbReference type="Pfam" id="PF00512">
    <property type="entry name" value="HisKA"/>
    <property type="match status" value="1"/>
</dbReference>
<feature type="transmembrane region" description="Helical" evidence="7">
    <location>
        <begin position="9"/>
        <end position="27"/>
    </location>
</feature>
<dbReference type="InterPro" id="IPR036097">
    <property type="entry name" value="HisK_dim/P_sf"/>
</dbReference>
<dbReference type="GO" id="GO:0016036">
    <property type="term" value="P:cellular response to phosphate starvation"/>
    <property type="evidence" value="ECO:0007669"/>
    <property type="project" value="TreeGrafter"/>
</dbReference>
<dbReference type="InterPro" id="IPR050351">
    <property type="entry name" value="BphY/WalK/GraS-like"/>
</dbReference>